<gene>
    <name evidence="1" type="ORF">CfE428DRAFT_5588</name>
</gene>
<keyword evidence="2" id="KW-1185">Reference proteome</keyword>
<sequence>MLSSMDEGLVCSKYEELDCRFPKNRSQCHVIDMTECDEVLMLDLSAGNRIVTHFETTGSNTANQRVSVG</sequence>
<dbReference type="AlphaFoldDB" id="B4D9J8"/>
<evidence type="ECO:0000313" key="1">
    <source>
        <dbReference type="EMBL" id="EDY16959.1"/>
    </source>
</evidence>
<dbReference type="InParanoid" id="B4D9J8"/>
<name>B4D9J8_9BACT</name>
<dbReference type="Proteomes" id="UP000005824">
    <property type="component" value="Unassembled WGS sequence"/>
</dbReference>
<reference evidence="1 2" key="1">
    <citation type="journal article" date="2011" name="J. Bacteriol.">
        <title>Genome sequence of Chthoniobacter flavus Ellin428, an aerobic heterotrophic soil bacterium.</title>
        <authorList>
            <person name="Kant R."/>
            <person name="van Passel M.W."/>
            <person name="Palva A."/>
            <person name="Lucas S."/>
            <person name="Lapidus A."/>
            <person name="Glavina Del Rio T."/>
            <person name="Dalin E."/>
            <person name="Tice H."/>
            <person name="Bruce D."/>
            <person name="Goodwin L."/>
            <person name="Pitluck S."/>
            <person name="Larimer F.W."/>
            <person name="Land M.L."/>
            <person name="Hauser L."/>
            <person name="Sangwan P."/>
            <person name="de Vos W.M."/>
            <person name="Janssen P.H."/>
            <person name="Smidt H."/>
        </authorList>
    </citation>
    <scope>NUCLEOTIDE SEQUENCE [LARGE SCALE GENOMIC DNA]</scope>
    <source>
        <strain evidence="1 2">Ellin428</strain>
    </source>
</reference>
<dbReference type="EMBL" id="ABVL01000026">
    <property type="protein sequence ID" value="EDY16959.1"/>
    <property type="molecule type" value="Genomic_DNA"/>
</dbReference>
<organism evidence="1 2">
    <name type="scientific">Chthoniobacter flavus Ellin428</name>
    <dbReference type="NCBI Taxonomy" id="497964"/>
    <lineage>
        <taxon>Bacteria</taxon>
        <taxon>Pseudomonadati</taxon>
        <taxon>Verrucomicrobiota</taxon>
        <taxon>Spartobacteria</taxon>
        <taxon>Chthoniobacterales</taxon>
        <taxon>Chthoniobacteraceae</taxon>
        <taxon>Chthoniobacter</taxon>
    </lineage>
</organism>
<accession>B4D9J8</accession>
<comment type="caution">
    <text evidence="1">The sequence shown here is derived from an EMBL/GenBank/DDBJ whole genome shotgun (WGS) entry which is preliminary data.</text>
</comment>
<protein>
    <submittedName>
        <fullName evidence="1">Uncharacterized protein</fullName>
    </submittedName>
</protein>
<proteinExistence type="predicted"/>
<evidence type="ECO:0000313" key="2">
    <source>
        <dbReference type="Proteomes" id="UP000005824"/>
    </source>
</evidence>